<dbReference type="GO" id="GO:0008652">
    <property type="term" value="P:amino acid biosynthetic process"/>
    <property type="evidence" value="ECO:0007669"/>
    <property type="project" value="UniProtKB-KW"/>
</dbReference>
<keyword evidence="5 8" id="KW-0456">Lyase</keyword>
<dbReference type="GO" id="GO:0003856">
    <property type="term" value="F:3-dehydroquinate synthase activity"/>
    <property type="evidence" value="ECO:0007669"/>
    <property type="project" value="UniProtKB-EC"/>
</dbReference>
<organism evidence="8 9">
    <name type="scientific">Pelagicoccus albus</name>
    <dbReference type="NCBI Taxonomy" id="415222"/>
    <lineage>
        <taxon>Bacteria</taxon>
        <taxon>Pseudomonadati</taxon>
        <taxon>Verrucomicrobiota</taxon>
        <taxon>Opitutia</taxon>
        <taxon>Puniceicoccales</taxon>
        <taxon>Pelagicoccaceae</taxon>
        <taxon>Pelagicoccus</taxon>
    </lineage>
</organism>
<dbReference type="Pfam" id="PF24621">
    <property type="entry name" value="DHQS_C"/>
    <property type="match status" value="1"/>
</dbReference>
<dbReference type="EC" id="4.2.3.4" evidence="8"/>
<dbReference type="GO" id="GO:0009073">
    <property type="term" value="P:aromatic amino acid family biosynthetic process"/>
    <property type="evidence" value="ECO:0007669"/>
    <property type="project" value="UniProtKB-KW"/>
</dbReference>
<keyword evidence="4" id="KW-0057">Aromatic amino acid biosynthesis</keyword>
<evidence type="ECO:0000256" key="1">
    <source>
        <dbReference type="ARBA" id="ARBA00001911"/>
    </source>
</evidence>
<dbReference type="PANTHER" id="PTHR43622:SF7">
    <property type="entry name" value="3-DEHYDROQUINATE SYNTHASE, CHLOROPLASTIC"/>
    <property type="match status" value="1"/>
</dbReference>
<evidence type="ECO:0000259" key="6">
    <source>
        <dbReference type="Pfam" id="PF01761"/>
    </source>
</evidence>
<feature type="domain" description="3-dehydroquinate synthase C-terminal" evidence="7">
    <location>
        <begin position="199"/>
        <end position="329"/>
    </location>
</feature>
<evidence type="ECO:0000313" key="8">
    <source>
        <dbReference type="EMBL" id="MBC2606157.1"/>
    </source>
</evidence>
<dbReference type="EMBL" id="JACHVC010000008">
    <property type="protein sequence ID" value="MBC2606157.1"/>
    <property type="molecule type" value="Genomic_DNA"/>
</dbReference>
<reference evidence="8 9" key="1">
    <citation type="submission" date="2020-07" db="EMBL/GenBank/DDBJ databases">
        <authorList>
            <person name="Feng X."/>
        </authorList>
    </citation>
    <scope>NUCLEOTIDE SEQUENCE [LARGE SCALE GENOMIC DNA]</scope>
    <source>
        <strain evidence="8 9">JCM23202</strain>
    </source>
</reference>
<dbReference type="SUPFAM" id="SSF56796">
    <property type="entry name" value="Dehydroquinate synthase-like"/>
    <property type="match status" value="1"/>
</dbReference>
<dbReference type="Gene3D" id="3.40.50.1970">
    <property type="match status" value="1"/>
</dbReference>
<dbReference type="InterPro" id="IPR056179">
    <property type="entry name" value="DHQS_C"/>
</dbReference>
<dbReference type="AlphaFoldDB" id="A0A7X1E9V5"/>
<dbReference type="CDD" id="cd08198">
    <property type="entry name" value="DHQS-like"/>
    <property type="match status" value="1"/>
</dbReference>
<proteinExistence type="predicted"/>
<feature type="domain" description="3-dehydroquinate synthase N-terminal" evidence="6">
    <location>
        <begin position="86"/>
        <end position="197"/>
    </location>
</feature>
<evidence type="ECO:0000256" key="4">
    <source>
        <dbReference type="ARBA" id="ARBA00023141"/>
    </source>
</evidence>
<gene>
    <name evidence="8" type="ORF">H5P27_08870</name>
</gene>
<evidence type="ECO:0000259" key="7">
    <source>
        <dbReference type="Pfam" id="PF24621"/>
    </source>
</evidence>
<evidence type="ECO:0000256" key="2">
    <source>
        <dbReference type="ARBA" id="ARBA00022605"/>
    </source>
</evidence>
<protein>
    <submittedName>
        <fullName evidence="8">3-dehydroquinate synthase</fullName>
        <ecNumber evidence="8">4.2.3.4</ecNumber>
    </submittedName>
</protein>
<sequence length="386" mass="42420">MTLLPSIEHSIQIPYQLRVLFTENAFAPDNSLLLDLLDPQGVGFRSKVAFYLDEGVAQASPGLVEQIESYCQKHKDALDLRGISLLPAGEAIKNTSSYLRKIYEEIEDWKICRHSYVIAIGGGALLDAVGFAAATAHRGIRHIRFPTTTLGQGDAGVGVKNGVNYLGKKNFVGTFAPPFAVVNDFAFLKTLPEKHLRNGFIEAIKVALVRDAAFFDWIEINADSLIRSEAQAVQELVHRSAQLHVQHIATSGDPFELGSARPLDFGHWAAHKLEQLSDFRLSHGEAVAIGIALDTLYSLKKGFLDHPSASRILFLIRRLGFATYAKEIEQKSANDENAVIAGLEEFREHLGGMLTITLLTGIGSRIEVHEMDTDIILESIGELPRG</sequence>
<evidence type="ECO:0000313" key="9">
    <source>
        <dbReference type="Proteomes" id="UP000526501"/>
    </source>
</evidence>
<dbReference type="PANTHER" id="PTHR43622">
    <property type="entry name" value="3-DEHYDROQUINATE SYNTHASE"/>
    <property type="match status" value="1"/>
</dbReference>
<name>A0A7X1E9V5_9BACT</name>
<dbReference type="InterPro" id="IPR030960">
    <property type="entry name" value="DHQS/DOIS_N"/>
</dbReference>
<dbReference type="NCBIfam" id="NF004852">
    <property type="entry name" value="PRK06203.1"/>
    <property type="match status" value="1"/>
</dbReference>
<evidence type="ECO:0000256" key="3">
    <source>
        <dbReference type="ARBA" id="ARBA00023027"/>
    </source>
</evidence>
<comment type="cofactor">
    <cofactor evidence="1">
        <name>NAD(+)</name>
        <dbReference type="ChEBI" id="CHEBI:57540"/>
    </cofactor>
</comment>
<dbReference type="RefSeq" id="WP_185660048.1">
    <property type="nucleotide sequence ID" value="NZ_JACHVC010000008.1"/>
</dbReference>
<evidence type="ECO:0000256" key="5">
    <source>
        <dbReference type="ARBA" id="ARBA00023239"/>
    </source>
</evidence>
<dbReference type="Proteomes" id="UP000526501">
    <property type="component" value="Unassembled WGS sequence"/>
</dbReference>
<dbReference type="Gene3D" id="1.20.1090.10">
    <property type="entry name" value="Dehydroquinate synthase-like - alpha domain"/>
    <property type="match status" value="1"/>
</dbReference>
<keyword evidence="3" id="KW-0520">NAD</keyword>
<dbReference type="InterPro" id="IPR050071">
    <property type="entry name" value="Dehydroquinate_synthase"/>
</dbReference>
<dbReference type="Pfam" id="PF01761">
    <property type="entry name" value="DHQ_synthase"/>
    <property type="match status" value="1"/>
</dbReference>
<accession>A0A7X1E9V5</accession>
<comment type="caution">
    <text evidence="8">The sequence shown here is derived from an EMBL/GenBank/DDBJ whole genome shotgun (WGS) entry which is preliminary data.</text>
</comment>
<keyword evidence="9" id="KW-1185">Reference proteome</keyword>
<keyword evidence="2" id="KW-0028">Amino-acid biosynthesis</keyword>